<evidence type="ECO:0000256" key="1">
    <source>
        <dbReference type="SAM" id="MobiDB-lite"/>
    </source>
</evidence>
<keyword evidence="4" id="KW-1185">Reference proteome</keyword>
<dbReference type="Pfam" id="PF08646">
    <property type="entry name" value="Rep_fac-A_C"/>
    <property type="match status" value="1"/>
</dbReference>
<evidence type="ECO:0000259" key="2">
    <source>
        <dbReference type="Pfam" id="PF08646"/>
    </source>
</evidence>
<proteinExistence type="predicted"/>
<dbReference type="Gene3D" id="2.40.50.140">
    <property type="entry name" value="Nucleic acid-binding proteins"/>
    <property type="match status" value="2"/>
</dbReference>
<feature type="domain" description="Replication factor A C-terminal" evidence="2">
    <location>
        <begin position="267"/>
        <end position="400"/>
    </location>
</feature>
<evidence type="ECO:0000313" key="3">
    <source>
        <dbReference type="EMBL" id="CAH1436432.1"/>
    </source>
</evidence>
<dbReference type="PANTHER" id="PTHR48463">
    <property type="entry name" value="DUF223 DOMAIN-CONTAINING PROTEIN"/>
    <property type="match status" value="1"/>
</dbReference>
<name>A0AAU9NEY5_9ASTR</name>
<dbReference type="Proteomes" id="UP001157418">
    <property type="component" value="Unassembled WGS sequence"/>
</dbReference>
<accession>A0AAU9NEY5</accession>
<dbReference type="InterPro" id="IPR012340">
    <property type="entry name" value="NA-bd_OB-fold"/>
</dbReference>
<protein>
    <recommendedName>
        <fullName evidence="2">Replication factor A C-terminal domain-containing protein</fullName>
    </recommendedName>
</protein>
<reference evidence="3 4" key="1">
    <citation type="submission" date="2022-01" db="EMBL/GenBank/DDBJ databases">
        <authorList>
            <person name="Xiong W."/>
            <person name="Schranz E."/>
        </authorList>
    </citation>
    <scope>NUCLEOTIDE SEQUENCE [LARGE SCALE GENOMIC DNA]</scope>
</reference>
<comment type="caution">
    <text evidence="3">The sequence shown here is derived from an EMBL/GenBank/DDBJ whole genome shotgun (WGS) entry which is preliminary data.</text>
</comment>
<sequence>MSETFTTISELHYGSPGTALQVRILRTWTPQPCNYETWYLAVDKYGDAIQILGQRKDQGYVQSVLKVSKCYTISNYGCGEPDSYQKWIDNPIYIAIGMASSLTLLPDTNTIPRNWFRFISKGQIPEFVDQSPDFLGIFVKFRSCFKKNGQPFLLLILKNESGQEIAVSLWKECTDVLEKFNRVAIENAPDPTVIAVTNVKITPVDGTLMLGTTSASHICINPTIPESNVLLNSYRTNPGLSTTMAGPPISLIDISEKTRSDLLERTFTIKASVIDFKFTDTWYQVICPTCKKPTFKQGNTWFCPSDGIPDSTTYMFKLSGTITDPTNSMDVTFTDNVLQKLTGTTSEKLIDEKDPDNRKKLPSAVNEIKGLVTKMALQMMKTSTNENLRFIITDVEENTVKQNPTPLTPAPVTPPNTKTTDIHSSSSSGPHRPLIRRSLTYEHEGNAHNTQFSIIKKTSNKFVLNYR</sequence>
<dbReference type="SUPFAM" id="SSF50249">
    <property type="entry name" value="Nucleic acid-binding proteins"/>
    <property type="match status" value="2"/>
</dbReference>
<feature type="compositionally biased region" description="Polar residues" evidence="1">
    <location>
        <begin position="418"/>
        <end position="429"/>
    </location>
</feature>
<dbReference type="InterPro" id="IPR013955">
    <property type="entry name" value="Rep_factor-A_C"/>
</dbReference>
<dbReference type="EMBL" id="CAKMRJ010004445">
    <property type="protein sequence ID" value="CAH1436432.1"/>
    <property type="molecule type" value="Genomic_DNA"/>
</dbReference>
<feature type="region of interest" description="Disordered" evidence="1">
    <location>
        <begin position="401"/>
        <end position="433"/>
    </location>
</feature>
<evidence type="ECO:0000313" key="4">
    <source>
        <dbReference type="Proteomes" id="UP001157418"/>
    </source>
</evidence>
<organism evidence="3 4">
    <name type="scientific">Lactuca virosa</name>
    <dbReference type="NCBI Taxonomy" id="75947"/>
    <lineage>
        <taxon>Eukaryota</taxon>
        <taxon>Viridiplantae</taxon>
        <taxon>Streptophyta</taxon>
        <taxon>Embryophyta</taxon>
        <taxon>Tracheophyta</taxon>
        <taxon>Spermatophyta</taxon>
        <taxon>Magnoliopsida</taxon>
        <taxon>eudicotyledons</taxon>
        <taxon>Gunneridae</taxon>
        <taxon>Pentapetalae</taxon>
        <taxon>asterids</taxon>
        <taxon>campanulids</taxon>
        <taxon>Asterales</taxon>
        <taxon>Asteraceae</taxon>
        <taxon>Cichorioideae</taxon>
        <taxon>Cichorieae</taxon>
        <taxon>Lactucinae</taxon>
        <taxon>Lactuca</taxon>
    </lineage>
</organism>
<gene>
    <name evidence="3" type="ORF">LVIROSA_LOCUS22804</name>
</gene>
<dbReference type="AlphaFoldDB" id="A0AAU9NEY5"/>
<dbReference type="PANTHER" id="PTHR48463:SF1">
    <property type="entry name" value="DUF223 DOMAIN-CONTAINING PROTEIN"/>
    <property type="match status" value="1"/>
</dbReference>